<evidence type="ECO:0000313" key="2">
    <source>
        <dbReference type="EMBL" id="MBF0967341.1"/>
    </source>
</evidence>
<name>A0A929RRI2_9ACTO</name>
<protein>
    <submittedName>
        <fullName evidence="2">DUF2786 domain-containing protein</fullName>
    </submittedName>
</protein>
<accession>A0A929RRI2</accession>
<dbReference type="Pfam" id="PF10979">
    <property type="entry name" value="DUF2786"/>
    <property type="match status" value="1"/>
</dbReference>
<comment type="caution">
    <text evidence="2">The sequence shown here is derived from an EMBL/GenBank/DDBJ whole genome shotgun (WGS) entry which is preliminary data.</text>
</comment>
<sequence length="74" mass="8098">MNDDKKIQQQIRALLALAQDEGASASEREVATKRASVLMARHAITSLDVEAAERERIEERELVLRGARAVLAGA</sequence>
<reference evidence="2" key="1">
    <citation type="submission" date="2020-04" db="EMBL/GenBank/DDBJ databases">
        <title>Deep metagenomics examines the oral microbiome during advanced dental caries in children, revealing novel taxa and co-occurrences with host molecules.</title>
        <authorList>
            <person name="Baker J.L."/>
            <person name="Morton J.T."/>
            <person name="Dinis M."/>
            <person name="Alvarez R."/>
            <person name="Tran N.C."/>
            <person name="Knight R."/>
            <person name="Edlund A."/>
        </authorList>
    </citation>
    <scope>NUCLEOTIDE SEQUENCE</scope>
    <source>
        <strain evidence="2">JCVI_30_bin.13</strain>
    </source>
</reference>
<proteinExistence type="predicted"/>
<gene>
    <name evidence="2" type="ORF">HXK09_09400</name>
</gene>
<dbReference type="AlphaFoldDB" id="A0A929RRI2"/>
<dbReference type="RefSeq" id="WP_314770378.1">
    <property type="nucleotide sequence ID" value="NZ_CAUTSL010000047.1"/>
</dbReference>
<organism evidence="2 3">
    <name type="scientific">Actinomyces bouchesdurhonensis</name>
    <dbReference type="NCBI Taxonomy" id="1852361"/>
    <lineage>
        <taxon>Bacteria</taxon>
        <taxon>Bacillati</taxon>
        <taxon>Actinomycetota</taxon>
        <taxon>Actinomycetes</taxon>
        <taxon>Actinomycetales</taxon>
        <taxon>Actinomycetaceae</taxon>
        <taxon>Actinomyces</taxon>
    </lineage>
</organism>
<feature type="domain" description="DUF2786" evidence="1">
    <location>
        <begin position="6"/>
        <end position="45"/>
    </location>
</feature>
<dbReference type="Proteomes" id="UP000759246">
    <property type="component" value="Unassembled WGS sequence"/>
</dbReference>
<dbReference type="InterPro" id="IPR024498">
    <property type="entry name" value="DUF2786"/>
</dbReference>
<dbReference type="EMBL" id="JABZGF010000420">
    <property type="protein sequence ID" value="MBF0967341.1"/>
    <property type="molecule type" value="Genomic_DNA"/>
</dbReference>
<evidence type="ECO:0000313" key="3">
    <source>
        <dbReference type="Proteomes" id="UP000759246"/>
    </source>
</evidence>
<evidence type="ECO:0000259" key="1">
    <source>
        <dbReference type="Pfam" id="PF10979"/>
    </source>
</evidence>